<accession>A0A0S6W9M2</accession>
<evidence type="ECO:0000313" key="9">
    <source>
        <dbReference type="Proteomes" id="UP000030661"/>
    </source>
</evidence>
<dbReference type="SUPFAM" id="SSF51735">
    <property type="entry name" value="NAD(P)-binding Rossmann-fold domains"/>
    <property type="match status" value="1"/>
</dbReference>
<dbReference type="Gene3D" id="3.90.600.10">
    <property type="entry name" value="Phosphoribosylglycinamide synthetase, C-terminal domain"/>
    <property type="match status" value="1"/>
</dbReference>
<dbReference type="Gene3D" id="3.30.470.20">
    <property type="entry name" value="ATP-grasp fold, B domain"/>
    <property type="match status" value="1"/>
</dbReference>
<dbReference type="EMBL" id="DF820463">
    <property type="protein sequence ID" value="GAK55154.1"/>
    <property type="molecule type" value="Genomic_DNA"/>
</dbReference>
<dbReference type="Proteomes" id="UP000030661">
    <property type="component" value="Unassembled WGS sequence"/>
</dbReference>
<dbReference type="PROSITE" id="PS50975">
    <property type="entry name" value="ATP_GRASP"/>
    <property type="match status" value="1"/>
</dbReference>
<dbReference type="SMART" id="SM01210">
    <property type="entry name" value="GARS_C"/>
    <property type="match status" value="1"/>
</dbReference>
<evidence type="ECO:0000256" key="5">
    <source>
        <dbReference type="ARBA" id="ARBA00042864"/>
    </source>
</evidence>
<dbReference type="GO" id="GO:0046872">
    <property type="term" value="F:metal ion binding"/>
    <property type="evidence" value="ECO:0007669"/>
    <property type="project" value="InterPro"/>
</dbReference>
<dbReference type="GO" id="GO:0005524">
    <property type="term" value="F:ATP binding"/>
    <property type="evidence" value="ECO:0007669"/>
    <property type="project" value="UniProtKB-UniRule"/>
</dbReference>
<dbReference type="eggNOG" id="COG0151">
    <property type="taxonomic scope" value="Bacteria"/>
</dbReference>
<dbReference type="AlphaFoldDB" id="A0A0S6W9M2"/>
<dbReference type="GO" id="GO:0004637">
    <property type="term" value="F:phosphoribosylamine-glycine ligase activity"/>
    <property type="evidence" value="ECO:0007669"/>
    <property type="project" value="UniProtKB-EC"/>
</dbReference>
<evidence type="ECO:0000256" key="4">
    <source>
        <dbReference type="ARBA" id="ARBA00042242"/>
    </source>
</evidence>
<dbReference type="PANTHER" id="PTHR43472">
    <property type="entry name" value="PHOSPHORIBOSYLAMINE--GLYCINE LIGASE"/>
    <property type="match status" value="1"/>
</dbReference>
<dbReference type="SUPFAM" id="SSF56059">
    <property type="entry name" value="Glutathione synthetase ATP-binding domain-like"/>
    <property type="match status" value="1"/>
</dbReference>
<dbReference type="InterPro" id="IPR036291">
    <property type="entry name" value="NAD(P)-bd_dom_sf"/>
</dbReference>
<keyword evidence="6" id="KW-0067">ATP-binding</keyword>
<dbReference type="EC" id="6.3.4.13" evidence="2"/>
<proteinExistence type="inferred from homology"/>
<dbReference type="InterPro" id="IPR011054">
    <property type="entry name" value="Rudment_hybrid_motif"/>
</dbReference>
<feature type="domain" description="ATP-grasp" evidence="7">
    <location>
        <begin position="116"/>
        <end position="316"/>
    </location>
</feature>
<dbReference type="GO" id="GO:0009113">
    <property type="term" value="P:purine nucleobase biosynthetic process"/>
    <property type="evidence" value="ECO:0007669"/>
    <property type="project" value="InterPro"/>
</dbReference>
<reference evidence="8" key="1">
    <citation type="journal article" date="2015" name="PeerJ">
        <title>First genomic representation of candidate bacterial phylum KSB3 points to enhanced environmental sensing as a trigger of wastewater bulking.</title>
        <authorList>
            <person name="Sekiguchi Y."/>
            <person name="Ohashi A."/>
            <person name="Parks D.H."/>
            <person name="Yamauchi T."/>
            <person name="Tyson G.W."/>
            <person name="Hugenholtz P."/>
        </authorList>
    </citation>
    <scope>NUCLEOTIDE SEQUENCE [LARGE SCALE GENOMIC DNA]</scope>
</reference>
<evidence type="ECO:0000313" key="8">
    <source>
        <dbReference type="EMBL" id="GAK55154.1"/>
    </source>
</evidence>
<evidence type="ECO:0000256" key="3">
    <source>
        <dbReference type="ARBA" id="ARBA00038345"/>
    </source>
</evidence>
<evidence type="ECO:0000256" key="2">
    <source>
        <dbReference type="ARBA" id="ARBA00013255"/>
    </source>
</evidence>
<dbReference type="Pfam" id="PF02843">
    <property type="entry name" value="GARS_C"/>
    <property type="match status" value="1"/>
</dbReference>
<dbReference type="InterPro" id="IPR000115">
    <property type="entry name" value="PRibGlycinamide_synth"/>
</dbReference>
<dbReference type="InterPro" id="IPR037123">
    <property type="entry name" value="PRibGlycinamide_synth_C_sf"/>
</dbReference>
<dbReference type="InterPro" id="IPR011761">
    <property type="entry name" value="ATP-grasp"/>
</dbReference>
<dbReference type="UniPathway" id="UPA00074">
    <property type="reaction ID" value="UER00125"/>
</dbReference>
<comment type="pathway">
    <text evidence="1">Purine metabolism; IMP biosynthesis via de novo pathway; N(1)-(5-phospho-D-ribosyl)glycinamide from 5-phospho-alpha-D-ribose 1-diphosphate: step 2/2.</text>
</comment>
<dbReference type="HOGENOM" id="CLU_027420_3_0_0"/>
<keyword evidence="6" id="KW-0547">Nucleotide-binding</keyword>
<comment type="similarity">
    <text evidence="3">Belongs to the GARS family.</text>
</comment>
<protein>
    <recommendedName>
        <fullName evidence="2">phosphoribosylamine--glycine ligase</fullName>
        <ecNumber evidence="2">6.3.4.13</ecNumber>
    </recommendedName>
    <alternativeName>
        <fullName evidence="4">Glycinamide ribonucleotide synthetase</fullName>
    </alternativeName>
    <alternativeName>
        <fullName evidence="5">Phosphoribosylglycinamide synthetase</fullName>
    </alternativeName>
</protein>
<evidence type="ECO:0000259" key="7">
    <source>
        <dbReference type="PROSITE" id="PS50975"/>
    </source>
</evidence>
<dbReference type="SUPFAM" id="SSF51246">
    <property type="entry name" value="Rudiment single hybrid motif"/>
    <property type="match status" value="1"/>
</dbReference>
<keyword evidence="9" id="KW-1185">Reference proteome</keyword>
<dbReference type="GO" id="GO:0006189">
    <property type="term" value="P:'de novo' IMP biosynthetic process"/>
    <property type="evidence" value="ECO:0007669"/>
    <property type="project" value="UniProtKB-UniPathway"/>
</dbReference>
<dbReference type="SMART" id="SM01209">
    <property type="entry name" value="GARS_A"/>
    <property type="match status" value="1"/>
</dbReference>
<name>A0A0S6W9M2_VECG1</name>
<organism evidence="8">
    <name type="scientific">Vecturithrix granuli</name>
    <dbReference type="NCBI Taxonomy" id="1499967"/>
    <lineage>
        <taxon>Bacteria</taxon>
        <taxon>Candidatus Moduliflexota</taxon>
        <taxon>Candidatus Vecturitrichia</taxon>
        <taxon>Candidatus Vecturitrichales</taxon>
        <taxon>Candidatus Vecturitrichaceae</taxon>
        <taxon>Candidatus Vecturithrix</taxon>
    </lineage>
</organism>
<evidence type="ECO:0000256" key="6">
    <source>
        <dbReference type="PROSITE-ProRule" id="PRU00409"/>
    </source>
</evidence>
<evidence type="ECO:0000256" key="1">
    <source>
        <dbReference type="ARBA" id="ARBA00005174"/>
    </source>
</evidence>
<gene>
    <name evidence="8" type="ORF">U27_01985</name>
</gene>
<dbReference type="PANTHER" id="PTHR43472:SF1">
    <property type="entry name" value="PHOSPHORIBOSYLAMINE--GLYCINE LIGASE, CHLOROPLASTIC"/>
    <property type="match status" value="1"/>
</dbReference>
<dbReference type="STRING" id="1499967.U27_01985"/>
<dbReference type="InterPro" id="IPR020560">
    <property type="entry name" value="PRibGlycinamide_synth_C-dom"/>
</dbReference>
<keyword evidence="8" id="KW-0436">Ligase</keyword>
<sequence>MPTGTTQSPYRIMVFGVGAFTQGMIRVLKENGAEVSTYLTRDYAHYGPMVEGKTFHKEYYPNPCEILQQEQIDYVIPMSLDWALQEWTEDFLRSGIPILCATGEGYQIERDRDFSQQLCQRFGVPFAKSYLARNRLEAEQILEQDPLPYVIKNPYCSPTSPIHTIVSETVEQTRTWLKHVDYKEGVFLQQYLGRLEGGHIAFVSHGEIYSLISNQEYKRAFDGNQGIVAGAPLGGLVEQDPEDKYELARKLLHPLLPWFREVNFHGPIQVTALKYEGVWHVVEYNIRLGVTCGPLILRMLKDPAMILAQTAMNQPLDLAFHEDRKYGCSLTLAGYGYPYTQIVPPKLSVQATEPFDCDVWWNEVDTDLKGNVYTSGHRIADVVATGRTVEEAIESSYRNIKKIVCPGSYYRTDIGKTLWPLTHV</sequence>